<dbReference type="Pfam" id="PF12833">
    <property type="entry name" value="HTH_18"/>
    <property type="match status" value="1"/>
</dbReference>
<dbReference type="EMBL" id="JASKHM010000004">
    <property type="protein sequence ID" value="MEQ4482631.1"/>
    <property type="molecule type" value="Genomic_DNA"/>
</dbReference>
<organism evidence="7 8">
    <name type="scientific">Cohnella silvisoli</name>
    <dbReference type="NCBI Taxonomy" id="2873699"/>
    <lineage>
        <taxon>Bacteria</taxon>
        <taxon>Bacillati</taxon>
        <taxon>Bacillota</taxon>
        <taxon>Bacilli</taxon>
        <taxon>Bacillales</taxon>
        <taxon>Paenibacillaceae</taxon>
        <taxon>Cohnella</taxon>
    </lineage>
</organism>
<dbReference type="PANTHER" id="PTHR43280">
    <property type="entry name" value="ARAC-FAMILY TRANSCRIPTIONAL REGULATOR"/>
    <property type="match status" value="1"/>
</dbReference>
<dbReference type="PANTHER" id="PTHR43280:SF28">
    <property type="entry name" value="HTH-TYPE TRANSCRIPTIONAL ACTIVATOR RHAS"/>
    <property type="match status" value="1"/>
</dbReference>
<dbReference type="InterPro" id="IPR020449">
    <property type="entry name" value="Tscrpt_reg_AraC-type_HTH"/>
</dbReference>
<gene>
    <name evidence="7" type="ORF">QJS35_09510</name>
</gene>
<dbReference type="Proteomes" id="UP001493487">
    <property type="component" value="Unassembled WGS sequence"/>
</dbReference>
<dbReference type="SMART" id="SM00448">
    <property type="entry name" value="REC"/>
    <property type="match status" value="1"/>
</dbReference>
<dbReference type="PROSITE" id="PS01124">
    <property type="entry name" value="HTH_ARAC_FAMILY_2"/>
    <property type="match status" value="1"/>
</dbReference>
<evidence type="ECO:0000259" key="5">
    <source>
        <dbReference type="PROSITE" id="PS01124"/>
    </source>
</evidence>
<evidence type="ECO:0000313" key="7">
    <source>
        <dbReference type="EMBL" id="MEQ4482631.1"/>
    </source>
</evidence>
<protein>
    <submittedName>
        <fullName evidence="7">Helix-turn-helix domain-containing protein</fullName>
    </submittedName>
</protein>
<proteinExistence type="predicted"/>
<dbReference type="SMART" id="SM00342">
    <property type="entry name" value="HTH_ARAC"/>
    <property type="match status" value="1"/>
</dbReference>
<feature type="modified residue" description="4-aspartylphosphate" evidence="4">
    <location>
        <position position="55"/>
    </location>
</feature>
<evidence type="ECO:0000259" key="6">
    <source>
        <dbReference type="PROSITE" id="PS50110"/>
    </source>
</evidence>
<dbReference type="Gene3D" id="3.40.50.2300">
    <property type="match status" value="1"/>
</dbReference>
<dbReference type="SUPFAM" id="SSF46689">
    <property type="entry name" value="Homeodomain-like"/>
    <property type="match status" value="2"/>
</dbReference>
<keyword evidence="1" id="KW-0805">Transcription regulation</keyword>
<evidence type="ECO:0000256" key="3">
    <source>
        <dbReference type="ARBA" id="ARBA00023163"/>
    </source>
</evidence>
<dbReference type="InterPro" id="IPR009057">
    <property type="entry name" value="Homeodomain-like_sf"/>
</dbReference>
<dbReference type="Gene3D" id="1.10.10.60">
    <property type="entry name" value="Homeodomain-like"/>
    <property type="match status" value="2"/>
</dbReference>
<evidence type="ECO:0000256" key="2">
    <source>
        <dbReference type="ARBA" id="ARBA00023125"/>
    </source>
</evidence>
<keyword evidence="3" id="KW-0804">Transcription</keyword>
<reference evidence="7 8" key="1">
    <citation type="journal article" date="2023" name="Genome Announc.">
        <title>Pan-Genome Analyses of the Genus Cohnella and Proposal of the Novel Species Cohnella silvisoli sp. nov., Isolated from Forest Soil.</title>
        <authorList>
            <person name="Wang C."/>
            <person name="Mao L."/>
            <person name="Bao G."/>
            <person name="Zhu H."/>
        </authorList>
    </citation>
    <scope>NUCLEOTIDE SEQUENCE [LARGE SCALE GENOMIC DNA]</scope>
    <source>
        <strain evidence="7 8">NL03-T5-1</strain>
    </source>
</reference>
<dbReference type="PRINTS" id="PR00032">
    <property type="entry name" value="HTHARAC"/>
</dbReference>
<name>A0ABV1KRE5_9BACL</name>
<keyword evidence="8" id="KW-1185">Reference proteome</keyword>
<keyword evidence="4" id="KW-0597">Phosphoprotein</keyword>
<feature type="domain" description="Response regulatory" evidence="6">
    <location>
        <begin position="3"/>
        <end position="120"/>
    </location>
</feature>
<dbReference type="SUPFAM" id="SSF52172">
    <property type="entry name" value="CheY-like"/>
    <property type="match status" value="1"/>
</dbReference>
<dbReference type="InterPro" id="IPR018060">
    <property type="entry name" value="HTH_AraC"/>
</dbReference>
<dbReference type="Pfam" id="PF00072">
    <property type="entry name" value="Response_reg"/>
    <property type="match status" value="1"/>
</dbReference>
<dbReference type="CDD" id="cd17536">
    <property type="entry name" value="REC_YesN-like"/>
    <property type="match status" value="1"/>
</dbReference>
<dbReference type="PROSITE" id="PS00041">
    <property type="entry name" value="HTH_ARAC_FAMILY_1"/>
    <property type="match status" value="1"/>
</dbReference>
<feature type="domain" description="HTH araC/xylS-type" evidence="5">
    <location>
        <begin position="435"/>
        <end position="533"/>
    </location>
</feature>
<accession>A0ABV1KRE5</accession>
<keyword evidence="2" id="KW-0238">DNA-binding</keyword>
<dbReference type="InterPro" id="IPR001789">
    <property type="entry name" value="Sig_transdc_resp-reg_receiver"/>
</dbReference>
<evidence type="ECO:0000256" key="4">
    <source>
        <dbReference type="PROSITE-ProRule" id="PRU00169"/>
    </source>
</evidence>
<sequence>MYSLLIIDDEQYALDGMVEGIDWEGIGITRVWTALNVNDARKLLVSQSVDVVLVDIEMPGENGLSFLEWLNQQGLRIKSIVLTGHARFDYAQQAMKAGGQDYMLKPVDLEELKQAVLKAIVSLQTEREYEQFEQLYESYKQMWKVERPLLVERFWCNVIDNRISPTAAQLNTAFTSYGIPLTGNDSVIPILISVEFWHKELNAQDEEIMEYALKKAAEEIVLQEEDGDVIRDGTGILLLLVYQSANKPFRSQEWRARCEAYIRSCNEYFHCDLSCYLGCSIPLSELPTEYKQLLAVERNNLQHMNAVLSTESLGERALNTRNVVPSVVEWIPLLEMNKEREVLGKLDNYLSQMEAEGGGSDALETLYFGVVYMLLSVQVKKGLSTQMLMNLISEQNKAIRSVERFRQWAQRAVKVSIQLRNAEGLITEPYSDIVLHSMAFIHAHFAEDINRGIIANSVFINPAYLSRLFRKETGKTLTEYVQSVRMDHARTLLDNDGKSVSEASLQSGFPNLPYFSKVFKQYYGVTPQEYRTKRIR</sequence>
<dbReference type="RefSeq" id="WP_232184618.1">
    <property type="nucleotide sequence ID" value="NZ_JAIOAP010000003.1"/>
</dbReference>
<dbReference type="InterPro" id="IPR011006">
    <property type="entry name" value="CheY-like_superfamily"/>
</dbReference>
<dbReference type="PROSITE" id="PS50110">
    <property type="entry name" value="RESPONSE_REGULATORY"/>
    <property type="match status" value="1"/>
</dbReference>
<dbReference type="InterPro" id="IPR018062">
    <property type="entry name" value="HTH_AraC-typ_CS"/>
</dbReference>
<evidence type="ECO:0000256" key="1">
    <source>
        <dbReference type="ARBA" id="ARBA00023015"/>
    </source>
</evidence>
<evidence type="ECO:0000313" key="8">
    <source>
        <dbReference type="Proteomes" id="UP001493487"/>
    </source>
</evidence>
<comment type="caution">
    <text evidence="7">The sequence shown here is derived from an EMBL/GenBank/DDBJ whole genome shotgun (WGS) entry which is preliminary data.</text>
</comment>